<dbReference type="Proteomes" id="UP000325577">
    <property type="component" value="Linkage Group LG19"/>
</dbReference>
<gene>
    <name evidence="2" type="ORF">F0562_033069</name>
</gene>
<keyword evidence="3" id="KW-1185">Reference proteome</keyword>
<evidence type="ECO:0000259" key="1">
    <source>
        <dbReference type="Pfam" id="PF24758"/>
    </source>
</evidence>
<dbReference type="PANTHER" id="PTHR31639:SF312">
    <property type="entry name" value="CYCLIN-LIKE F-BOX"/>
    <property type="match status" value="1"/>
</dbReference>
<dbReference type="OrthoDB" id="1274461at2759"/>
<dbReference type="EMBL" id="CM018042">
    <property type="protein sequence ID" value="KAA8532814.1"/>
    <property type="molecule type" value="Genomic_DNA"/>
</dbReference>
<evidence type="ECO:0000313" key="2">
    <source>
        <dbReference type="EMBL" id="KAA8532814.1"/>
    </source>
</evidence>
<dbReference type="InterPro" id="IPR055411">
    <property type="entry name" value="LRR_FXL15/At3g58940/PEG3-like"/>
</dbReference>
<accession>A0A5J5AR28</accession>
<feature type="domain" description="F-box/LRR-repeat protein 15/At3g58940/PEG3-like LRR" evidence="1">
    <location>
        <begin position="87"/>
        <end position="293"/>
    </location>
</feature>
<dbReference type="PANTHER" id="PTHR31639">
    <property type="entry name" value="F-BOX PROTEIN-LIKE"/>
    <property type="match status" value="1"/>
</dbReference>
<dbReference type="Pfam" id="PF24758">
    <property type="entry name" value="LRR_At5g56370"/>
    <property type="match status" value="1"/>
</dbReference>
<name>A0A5J5AR28_9ASTE</name>
<dbReference type="Gene3D" id="3.80.10.10">
    <property type="entry name" value="Ribonuclease Inhibitor"/>
    <property type="match status" value="1"/>
</dbReference>
<proteinExistence type="predicted"/>
<evidence type="ECO:0000313" key="3">
    <source>
        <dbReference type="Proteomes" id="UP000325577"/>
    </source>
</evidence>
<organism evidence="2 3">
    <name type="scientific">Nyssa sinensis</name>
    <dbReference type="NCBI Taxonomy" id="561372"/>
    <lineage>
        <taxon>Eukaryota</taxon>
        <taxon>Viridiplantae</taxon>
        <taxon>Streptophyta</taxon>
        <taxon>Embryophyta</taxon>
        <taxon>Tracheophyta</taxon>
        <taxon>Spermatophyta</taxon>
        <taxon>Magnoliopsida</taxon>
        <taxon>eudicotyledons</taxon>
        <taxon>Gunneridae</taxon>
        <taxon>Pentapetalae</taxon>
        <taxon>asterids</taxon>
        <taxon>Cornales</taxon>
        <taxon>Nyssaceae</taxon>
        <taxon>Nyssa</taxon>
    </lineage>
</organism>
<protein>
    <recommendedName>
        <fullName evidence="1">F-box/LRR-repeat protein 15/At3g58940/PEG3-like LRR domain-containing protein</fullName>
    </recommendedName>
</protein>
<dbReference type="SUPFAM" id="SSF52047">
    <property type="entry name" value="RNI-like"/>
    <property type="match status" value="1"/>
</dbReference>
<dbReference type="AlphaFoldDB" id="A0A5J5AR28"/>
<reference evidence="2 3" key="1">
    <citation type="submission" date="2019-09" db="EMBL/GenBank/DDBJ databases">
        <title>A chromosome-level genome assembly of the Chinese tupelo Nyssa sinensis.</title>
        <authorList>
            <person name="Yang X."/>
            <person name="Kang M."/>
            <person name="Yang Y."/>
            <person name="Xiong H."/>
            <person name="Wang M."/>
            <person name="Zhang Z."/>
            <person name="Wang Z."/>
            <person name="Wu H."/>
            <person name="Ma T."/>
            <person name="Liu J."/>
            <person name="Xi Z."/>
        </authorList>
    </citation>
    <scope>NUCLEOTIDE SEQUENCE [LARGE SCALE GENOMIC DNA]</scope>
    <source>
        <strain evidence="2">J267</strain>
        <tissue evidence="2">Leaf</tissue>
    </source>
</reference>
<dbReference type="InterPro" id="IPR032675">
    <property type="entry name" value="LRR_dom_sf"/>
</dbReference>
<sequence>MCLPIQDAVRTSVLSSKWRYNWVNLPQLIFDDNLCKMSGRYQWPTQEKLVMIISQVLLLHRGPIHKFTLSISELESCYEIDQFILFVSKNGVREFTLQISKGVVHKLPSSFFSCLQLTHLDLWNCVFRPLSTFQGFSKLTSLVLGQVIISSFMLASLISSSPLLEQLTIESSVTFYYLEIVAPNLKVLRTRALFKSVHCLKTPHLAILSITLKVPTIGEETSNMIKVFDSLPVENLHIDNHYVKSLATDGIPERLPTTLNRLQILKLADICFADLKVVTCVLLLICSSPNLQEVEITLRGYDRPNSEMDLVLEFLMLEGYSDFSLKQLRKVEIQYVSGMNTELEFIKLVLAKSPKLENMVIMPDLRKVSNRGLEITKKVIQFRRASPNAEIMYDDTYADPIAASYYW</sequence>